<proteinExistence type="predicted"/>
<name>A0A1E5VIV6_9POAL</name>
<evidence type="ECO:0000256" key="1">
    <source>
        <dbReference type="SAM" id="MobiDB-lite"/>
    </source>
</evidence>
<dbReference type="EMBL" id="LWDX02038446">
    <property type="protein sequence ID" value="OEL25036.1"/>
    <property type="molecule type" value="Genomic_DNA"/>
</dbReference>
<feature type="compositionally biased region" description="Gly residues" evidence="1">
    <location>
        <begin position="17"/>
        <end position="27"/>
    </location>
</feature>
<feature type="compositionally biased region" description="Pro residues" evidence="1">
    <location>
        <begin position="60"/>
        <end position="71"/>
    </location>
</feature>
<sequence length="157" mass="17469">LLLRAEEERKRRRDGGGRPGVQGADGGAGRRHALPRRHLLRQRLPRPLVALGAIRKRNPIRPPSPPTPGPRRWPGLDSGSLDSSPTDSLPARAEFDYALAISDGAWWLECCPGDCLLPRLLGLFRGWLRSTLLFRFRLLNGCDVFPGVSDQFLQAFT</sequence>
<protein>
    <submittedName>
        <fullName evidence="2">Uncharacterized protein</fullName>
    </submittedName>
</protein>
<feature type="region of interest" description="Disordered" evidence="1">
    <location>
        <begin position="1"/>
        <end position="87"/>
    </location>
</feature>
<gene>
    <name evidence="2" type="ORF">BAE44_0013952</name>
</gene>
<evidence type="ECO:0000313" key="2">
    <source>
        <dbReference type="EMBL" id="OEL25036.1"/>
    </source>
</evidence>
<accession>A0A1E5VIV6</accession>
<keyword evidence="3" id="KW-1185">Reference proteome</keyword>
<feature type="non-terminal residue" evidence="2">
    <location>
        <position position="1"/>
    </location>
</feature>
<reference evidence="2 3" key="1">
    <citation type="submission" date="2016-09" db="EMBL/GenBank/DDBJ databases">
        <title>The draft genome of Dichanthelium oligosanthes: A C3 panicoid grass species.</title>
        <authorList>
            <person name="Studer A.J."/>
            <person name="Schnable J.C."/>
            <person name="Brutnell T.P."/>
        </authorList>
    </citation>
    <scope>NUCLEOTIDE SEQUENCE [LARGE SCALE GENOMIC DNA]</scope>
    <source>
        <strain evidence="3">cv. Kellogg 1175</strain>
        <tissue evidence="2">Leaf</tissue>
    </source>
</reference>
<evidence type="ECO:0000313" key="3">
    <source>
        <dbReference type="Proteomes" id="UP000095767"/>
    </source>
</evidence>
<feature type="compositionally biased region" description="Basic residues" evidence="1">
    <location>
        <begin position="29"/>
        <end position="44"/>
    </location>
</feature>
<dbReference type="AlphaFoldDB" id="A0A1E5VIV6"/>
<organism evidence="2 3">
    <name type="scientific">Dichanthelium oligosanthes</name>
    <dbReference type="NCBI Taxonomy" id="888268"/>
    <lineage>
        <taxon>Eukaryota</taxon>
        <taxon>Viridiplantae</taxon>
        <taxon>Streptophyta</taxon>
        <taxon>Embryophyta</taxon>
        <taxon>Tracheophyta</taxon>
        <taxon>Spermatophyta</taxon>
        <taxon>Magnoliopsida</taxon>
        <taxon>Liliopsida</taxon>
        <taxon>Poales</taxon>
        <taxon>Poaceae</taxon>
        <taxon>PACMAD clade</taxon>
        <taxon>Panicoideae</taxon>
        <taxon>Panicodae</taxon>
        <taxon>Paniceae</taxon>
        <taxon>Dichantheliinae</taxon>
        <taxon>Dichanthelium</taxon>
    </lineage>
</organism>
<dbReference type="Proteomes" id="UP000095767">
    <property type="component" value="Unassembled WGS sequence"/>
</dbReference>
<comment type="caution">
    <text evidence="2">The sequence shown here is derived from an EMBL/GenBank/DDBJ whole genome shotgun (WGS) entry which is preliminary data.</text>
</comment>